<dbReference type="GO" id="GO:0006952">
    <property type="term" value="P:defense response"/>
    <property type="evidence" value="ECO:0007669"/>
    <property type="project" value="UniProtKB-ARBA"/>
</dbReference>
<dbReference type="InterPro" id="IPR001245">
    <property type="entry name" value="Ser-Thr/Tyr_kinase_cat_dom"/>
</dbReference>
<dbReference type="AlphaFoldDB" id="A0AAV1C5E7"/>
<dbReference type="Gene3D" id="3.80.10.10">
    <property type="entry name" value="Ribonuclease Inhibitor"/>
    <property type="match status" value="3"/>
</dbReference>
<evidence type="ECO:0000256" key="23">
    <source>
        <dbReference type="PROSITE-ProRule" id="PRU10141"/>
    </source>
</evidence>
<evidence type="ECO:0000256" key="8">
    <source>
        <dbReference type="ARBA" id="ARBA00022553"/>
    </source>
</evidence>
<keyword evidence="18 24" id="KW-0472">Membrane</keyword>
<dbReference type="InterPro" id="IPR032675">
    <property type="entry name" value="LRR_dom_sf"/>
</dbReference>
<evidence type="ECO:0000256" key="20">
    <source>
        <dbReference type="ARBA" id="ARBA00023180"/>
    </source>
</evidence>
<evidence type="ECO:0000256" key="9">
    <source>
        <dbReference type="ARBA" id="ARBA00022614"/>
    </source>
</evidence>
<evidence type="ECO:0000256" key="13">
    <source>
        <dbReference type="ARBA" id="ARBA00022737"/>
    </source>
</evidence>
<dbReference type="InterPro" id="IPR011009">
    <property type="entry name" value="Kinase-like_dom_sf"/>
</dbReference>
<keyword evidence="19" id="KW-0675">Receptor</keyword>
<dbReference type="InterPro" id="IPR003591">
    <property type="entry name" value="Leu-rich_rpt_typical-subtyp"/>
</dbReference>
<reference evidence="27" key="1">
    <citation type="submission" date="2023-03" db="EMBL/GenBank/DDBJ databases">
        <authorList>
            <person name="Julca I."/>
        </authorList>
    </citation>
    <scope>NUCLEOTIDE SEQUENCE</scope>
</reference>
<feature type="binding site" evidence="23">
    <location>
        <position position="840"/>
    </location>
    <ligand>
        <name>ATP</name>
        <dbReference type="ChEBI" id="CHEBI:30616"/>
    </ligand>
</feature>
<keyword evidence="15" id="KW-0418">Kinase</keyword>
<evidence type="ECO:0000256" key="11">
    <source>
        <dbReference type="ARBA" id="ARBA00022692"/>
    </source>
</evidence>
<evidence type="ECO:0000256" key="1">
    <source>
        <dbReference type="ARBA" id="ARBA00004162"/>
    </source>
</evidence>
<organism evidence="27 28">
    <name type="scientific">Oldenlandia corymbosa var. corymbosa</name>
    <dbReference type="NCBI Taxonomy" id="529605"/>
    <lineage>
        <taxon>Eukaryota</taxon>
        <taxon>Viridiplantae</taxon>
        <taxon>Streptophyta</taxon>
        <taxon>Embryophyta</taxon>
        <taxon>Tracheophyta</taxon>
        <taxon>Spermatophyta</taxon>
        <taxon>Magnoliopsida</taxon>
        <taxon>eudicotyledons</taxon>
        <taxon>Gunneridae</taxon>
        <taxon>Pentapetalae</taxon>
        <taxon>asterids</taxon>
        <taxon>lamiids</taxon>
        <taxon>Gentianales</taxon>
        <taxon>Rubiaceae</taxon>
        <taxon>Rubioideae</taxon>
        <taxon>Spermacoceae</taxon>
        <taxon>Hedyotis-Oldenlandia complex</taxon>
        <taxon>Oldenlandia</taxon>
    </lineage>
</organism>
<dbReference type="Gene3D" id="1.10.510.10">
    <property type="entry name" value="Transferase(Phosphotransferase) domain 1"/>
    <property type="match status" value="1"/>
</dbReference>
<evidence type="ECO:0000256" key="17">
    <source>
        <dbReference type="ARBA" id="ARBA00022989"/>
    </source>
</evidence>
<dbReference type="InterPro" id="IPR017441">
    <property type="entry name" value="Protein_kinase_ATP_BS"/>
</dbReference>
<comment type="catalytic activity">
    <reaction evidence="21">
        <text>L-threonyl-[protein] + ATP = O-phospho-L-threonyl-[protein] + ADP + H(+)</text>
        <dbReference type="Rhea" id="RHEA:46608"/>
        <dbReference type="Rhea" id="RHEA-COMP:11060"/>
        <dbReference type="Rhea" id="RHEA-COMP:11605"/>
        <dbReference type="ChEBI" id="CHEBI:15378"/>
        <dbReference type="ChEBI" id="CHEBI:30013"/>
        <dbReference type="ChEBI" id="CHEBI:30616"/>
        <dbReference type="ChEBI" id="CHEBI:61977"/>
        <dbReference type="ChEBI" id="CHEBI:456216"/>
        <dbReference type="EC" id="2.7.11.1"/>
    </reaction>
</comment>
<dbReference type="Pfam" id="PF08263">
    <property type="entry name" value="LRRNT_2"/>
    <property type="match status" value="1"/>
</dbReference>
<name>A0AAV1C5E7_OLDCO</name>
<evidence type="ECO:0000256" key="24">
    <source>
        <dbReference type="SAM" id="Phobius"/>
    </source>
</evidence>
<dbReference type="InterPro" id="IPR008271">
    <property type="entry name" value="Ser/Thr_kinase_AS"/>
</dbReference>
<keyword evidence="14 23" id="KW-0547">Nucleotide-binding</keyword>
<dbReference type="GO" id="GO:0051707">
    <property type="term" value="P:response to other organism"/>
    <property type="evidence" value="ECO:0007669"/>
    <property type="project" value="UniProtKB-ARBA"/>
</dbReference>
<dbReference type="FunFam" id="3.80.10.10:FF:000275">
    <property type="entry name" value="Leucine-rich repeat receptor-like protein kinase"/>
    <property type="match status" value="1"/>
</dbReference>
<dbReference type="FunFam" id="3.30.200.20:FF:000661">
    <property type="entry name" value="Serine-threonine protein kinase plant-type"/>
    <property type="match status" value="1"/>
</dbReference>
<feature type="chain" id="PRO_5043538843" description="non-specific serine/threonine protein kinase" evidence="25">
    <location>
        <begin position="27"/>
        <end position="1098"/>
    </location>
</feature>
<dbReference type="Proteomes" id="UP001161247">
    <property type="component" value="Chromosome 1"/>
</dbReference>
<comment type="similarity">
    <text evidence="3">Belongs to the protein kinase superfamily. Ser/Thr protein kinase family.</text>
</comment>
<feature type="domain" description="Protein kinase" evidence="26">
    <location>
        <begin position="812"/>
        <end position="1091"/>
    </location>
</feature>
<evidence type="ECO:0000313" key="27">
    <source>
        <dbReference type="EMBL" id="CAI9090637.1"/>
    </source>
</evidence>
<accession>A0AAV1C5E7</accession>
<dbReference type="Pfam" id="PF13855">
    <property type="entry name" value="LRR_8"/>
    <property type="match status" value="2"/>
</dbReference>
<keyword evidence="10" id="KW-0808">Transferase</keyword>
<evidence type="ECO:0000256" key="22">
    <source>
        <dbReference type="ARBA" id="ARBA00048679"/>
    </source>
</evidence>
<evidence type="ECO:0000256" key="5">
    <source>
        <dbReference type="ARBA" id="ARBA00012513"/>
    </source>
</evidence>
<comment type="subcellular location">
    <subcellularLocation>
        <location evidence="1">Cell membrane</location>
        <topology evidence="1">Single-pass membrane protein</topology>
    </subcellularLocation>
    <subcellularLocation>
        <location evidence="2">Membrane</location>
        <topology evidence="2">Single-pass type I membrane protein</topology>
    </subcellularLocation>
</comment>
<keyword evidence="16 23" id="KW-0067">ATP-binding</keyword>
<keyword evidence="28" id="KW-1185">Reference proteome</keyword>
<keyword evidence="7" id="KW-0723">Serine/threonine-protein kinase</keyword>
<evidence type="ECO:0000256" key="21">
    <source>
        <dbReference type="ARBA" id="ARBA00047899"/>
    </source>
</evidence>
<dbReference type="SMART" id="SM00220">
    <property type="entry name" value="S_TKc"/>
    <property type="match status" value="1"/>
</dbReference>
<dbReference type="FunFam" id="3.80.10.10:FF:000317">
    <property type="entry name" value="Inactive leucine-rich repeat receptor-like protein kinase"/>
    <property type="match status" value="1"/>
</dbReference>
<keyword evidence="11 24" id="KW-0812">Transmembrane</keyword>
<dbReference type="PANTHER" id="PTHR27008:SF602">
    <property type="entry name" value="LRR RECEPTOR-LIKE SERINE_THREONINE-PROTEIN KINASE EFR"/>
    <property type="match status" value="1"/>
</dbReference>
<comment type="catalytic activity">
    <reaction evidence="22">
        <text>L-seryl-[protein] + ATP = O-phospho-L-seryl-[protein] + ADP + H(+)</text>
        <dbReference type="Rhea" id="RHEA:17989"/>
        <dbReference type="Rhea" id="RHEA-COMP:9863"/>
        <dbReference type="Rhea" id="RHEA-COMP:11604"/>
        <dbReference type="ChEBI" id="CHEBI:15378"/>
        <dbReference type="ChEBI" id="CHEBI:29999"/>
        <dbReference type="ChEBI" id="CHEBI:30616"/>
        <dbReference type="ChEBI" id="CHEBI:83421"/>
        <dbReference type="ChEBI" id="CHEBI:456216"/>
        <dbReference type="EC" id="2.7.11.1"/>
    </reaction>
</comment>
<gene>
    <name evidence="27" type="ORF">OLC1_LOCUS2744</name>
</gene>
<evidence type="ECO:0000256" key="25">
    <source>
        <dbReference type="SAM" id="SignalP"/>
    </source>
</evidence>
<evidence type="ECO:0000256" key="6">
    <source>
        <dbReference type="ARBA" id="ARBA00022475"/>
    </source>
</evidence>
<dbReference type="Pfam" id="PF00560">
    <property type="entry name" value="LRR_1"/>
    <property type="match status" value="11"/>
</dbReference>
<dbReference type="InterPro" id="IPR000719">
    <property type="entry name" value="Prot_kinase_dom"/>
</dbReference>
<dbReference type="InterPro" id="IPR051809">
    <property type="entry name" value="Plant_receptor-like_S/T_kinase"/>
</dbReference>
<dbReference type="FunFam" id="1.10.510.10:FF:000358">
    <property type="entry name" value="Putative leucine-rich repeat receptor-like serine/threonine-protein kinase"/>
    <property type="match status" value="1"/>
</dbReference>
<protein>
    <recommendedName>
        <fullName evidence="5">non-specific serine/threonine protein kinase</fullName>
        <ecNumber evidence="5">2.7.11.1</ecNumber>
    </recommendedName>
</protein>
<evidence type="ECO:0000256" key="18">
    <source>
        <dbReference type="ARBA" id="ARBA00023136"/>
    </source>
</evidence>
<dbReference type="GO" id="GO:0005886">
    <property type="term" value="C:plasma membrane"/>
    <property type="evidence" value="ECO:0007669"/>
    <property type="project" value="UniProtKB-SubCell"/>
</dbReference>
<comment type="similarity">
    <text evidence="4">Belongs to the RLP family.</text>
</comment>
<evidence type="ECO:0000256" key="14">
    <source>
        <dbReference type="ARBA" id="ARBA00022741"/>
    </source>
</evidence>
<evidence type="ECO:0000259" key="26">
    <source>
        <dbReference type="SMART" id="SM00220"/>
    </source>
</evidence>
<dbReference type="InterPro" id="IPR013210">
    <property type="entry name" value="LRR_N_plant-typ"/>
</dbReference>
<evidence type="ECO:0000256" key="4">
    <source>
        <dbReference type="ARBA" id="ARBA00009592"/>
    </source>
</evidence>
<keyword evidence="17 24" id="KW-1133">Transmembrane helix</keyword>
<feature type="signal peptide" evidence="25">
    <location>
        <begin position="1"/>
        <end position="26"/>
    </location>
</feature>
<evidence type="ECO:0000256" key="15">
    <source>
        <dbReference type="ARBA" id="ARBA00022777"/>
    </source>
</evidence>
<evidence type="ECO:0000256" key="7">
    <source>
        <dbReference type="ARBA" id="ARBA00022527"/>
    </source>
</evidence>
<evidence type="ECO:0000256" key="12">
    <source>
        <dbReference type="ARBA" id="ARBA00022729"/>
    </source>
</evidence>
<dbReference type="InterPro" id="IPR001611">
    <property type="entry name" value="Leu-rich_rpt"/>
</dbReference>
<dbReference type="GO" id="GO:0004674">
    <property type="term" value="F:protein serine/threonine kinase activity"/>
    <property type="evidence" value="ECO:0007669"/>
    <property type="project" value="UniProtKB-KW"/>
</dbReference>
<dbReference type="PROSITE" id="PS00107">
    <property type="entry name" value="PROTEIN_KINASE_ATP"/>
    <property type="match status" value="1"/>
</dbReference>
<feature type="transmembrane region" description="Helical" evidence="24">
    <location>
        <begin position="755"/>
        <end position="776"/>
    </location>
</feature>
<keyword evidence="9" id="KW-0433">Leucine-rich repeat</keyword>
<evidence type="ECO:0000313" key="28">
    <source>
        <dbReference type="Proteomes" id="UP001161247"/>
    </source>
</evidence>
<keyword evidence="6" id="KW-1003">Cell membrane</keyword>
<evidence type="ECO:0000256" key="19">
    <source>
        <dbReference type="ARBA" id="ARBA00023170"/>
    </source>
</evidence>
<evidence type="ECO:0000256" key="16">
    <source>
        <dbReference type="ARBA" id="ARBA00022840"/>
    </source>
</evidence>
<evidence type="ECO:0000256" key="3">
    <source>
        <dbReference type="ARBA" id="ARBA00008684"/>
    </source>
</evidence>
<keyword evidence="12 25" id="KW-0732">Signal</keyword>
<dbReference type="PROSITE" id="PS00108">
    <property type="entry name" value="PROTEIN_KINASE_ST"/>
    <property type="match status" value="1"/>
</dbReference>
<evidence type="ECO:0000256" key="2">
    <source>
        <dbReference type="ARBA" id="ARBA00004479"/>
    </source>
</evidence>
<sequence>MVPKHIHLTILFLLLLLPCFLNVCLAKTRITNITSDQLALLALKSRITELPSHHILAKNWTIGSSVCDWIGVTCGPRHLRVTALNISNMNLTGTIPPNLGNLSFLVSLNLRRNSFHGELPDELSRFRRLKKLDLSFNNFNGQFPPWIGSFQELEYLSIWNNSFTGVIPSSISSMSKLTRLSLSYNYLQGNIPAEIFNISSLQRMDLGDNGFSAGSLPVDMCRHLQKLQFLDLERAGLHGQIPPSIGQCSQLESLYLGFNSLNGKLPKEIGNLKSLQVLQMQNNLLQGAIPKEIGNLSMLQVMDFEANSFTGVIPEEMSKLSNMQYINFEWSKLTGSIPARIFNISSLTVIAFGYNFLSGKLPLTMGYTLPNLELLYLTENSIGGPLPSSITNCSNVQLLDLRTNNFTGAIPNSLGDLSLLRRLYLQQNDLFIGPPHQSLSFITSLVNCKYLEEVMISSNLLDGVLPSSVGNLSHTLETFDASDCEIRGTIPSGIGNLSSLSTLSLSGNHLIGSVPNSVANLQNIQRIHLNGNNMSISLQLFCASKTLGYLNLGENLMNGGTIPDCIGNITSLRYLYLGSSGLTSSMPLSLWNLIDLLQLDLSSNSLTGPLPPEISNLKMSLIGMDFSNNNFSGIIPSTIGDMKNLQNLSLKHNQLQGQIPETIGQMLSLERLDLSYNSLSGLIPISLENLQYLTLFNVSFNNLSGEIPSKGPFRNLTAESFISNQALCGAKRFHVSPCHIPKTQHGHRSGNMHKIVIISVVVIVVVAFTCLGLICLKYGRSSKTPNNENEGFSMISRKQISYFELLRATERYDPSNMLGSGSFGSVYKGTLDDGSTVAVKVFKLQLEGSFKTFDTECEVLRNLRHRNLIKVISCCSNPEFKALVLEYMPNGSLDSLLHSSSHFLNIMQRLTILIDVACALQYLHSGNVTPIVHCDLKPSNVLLDQEMVAHVSDFGISKLLGLDDSVTYTNTLATLCYVAPEYASEGLVSTRCDVYSFGIMMMEVFTKKSPSDEMFSENLTPKTWVQESMPNRLSDVIDANLQSTFDHHYPEIFVGIVSIMDVALTCTNMSPRERCNIDDVVSSLNKIKLQLLPYTDGS</sequence>
<keyword evidence="13" id="KW-0677">Repeat</keyword>
<dbReference type="PANTHER" id="PTHR27008">
    <property type="entry name" value="OS04G0122200 PROTEIN"/>
    <property type="match status" value="1"/>
</dbReference>
<dbReference type="FunFam" id="3.80.10.10:FF:000095">
    <property type="entry name" value="LRR receptor-like serine/threonine-protein kinase GSO1"/>
    <property type="match status" value="1"/>
</dbReference>
<keyword evidence="8" id="KW-0597">Phosphoprotein</keyword>
<dbReference type="EMBL" id="OX459118">
    <property type="protein sequence ID" value="CAI9090637.1"/>
    <property type="molecule type" value="Genomic_DNA"/>
</dbReference>
<dbReference type="SUPFAM" id="SSF52047">
    <property type="entry name" value="RNI-like"/>
    <property type="match status" value="1"/>
</dbReference>
<dbReference type="SUPFAM" id="SSF52058">
    <property type="entry name" value="L domain-like"/>
    <property type="match status" value="1"/>
</dbReference>
<dbReference type="SUPFAM" id="SSF56112">
    <property type="entry name" value="Protein kinase-like (PK-like)"/>
    <property type="match status" value="1"/>
</dbReference>
<dbReference type="Pfam" id="PF07714">
    <property type="entry name" value="PK_Tyr_Ser-Thr"/>
    <property type="match status" value="1"/>
</dbReference>
<dbReference type="Gene3D" id="3.30.200.20">
    <property type="entry name" value="Phosphorylase Kinase, domain 1"/>
    <property type="match status" value="1"/>
</dbReference>
<dbReference type="SMART" id="SM00369">
    <property type="entry name" value="LRR_TYP"/>
    <property type="match status" value="9"/>
</dbReference>
<evidence type="ECO:0000256" key="10">
    <source>
        <dbReference type="ARBA" id="ARBA00022679"/>
    </source>
</evidence>
<keyword evidence="20" id="KW-0325">Glycoprotein</keyword>
<dbReference type="GO" id="GO:0005524">
    <property type="term" value="F:ATP binding"/>
    <property type="evidence" value="ECO:0007669"/>
    <property type="project" value="UniProtKB-UniRule"/>
</dbReference>
<dbReference type="EC" id="2.7.11.1" evidence="5"/>
<proteinExistence type="inferred from homology"/>